<dbReference type="Proteomes" id="UP000885672">
    <property type="component" value="Unassembled WGS sequence"/>
</dbReference>
<dbReference type="Gene3D" id="3.90.226.30">
    <property type="match status" value="1"/>
</dbReference>
<gene>
    <name evidence="3" type="ORF">ENN51_02545</name>
</gene>
<dbReference type="AlphaFoldDB" id="A0A7V0T4Q7"/>
<evidence type="ECO:0000259" key="2">
    <source>
        <dbReference type="Pfam" id="PF09861"/>
    </source>
</evidence>
<evidence type="ECO:0000313" key="3">
    <source>
        <dbReference type="EMBL" id="HDQ99152.1"/>
    </source>
</evidence>
<dbReference type="Pfam" id="PF09861">
    <property type="entry name" value="Lar_N"/>
    <property type="match status" value="1"/>
</dbReference>
<feature type="compositionally biased region" description="Low complexity" evidence="1">
    <location>
        <begin position="251"/>
        <end position="295"/>
    </location>
</feature>
<name>A0A7V0T4Q7_UNCW3</name>
<dbReference type="PANTHER" id="PTHR33171:SF17">
    <property type="entry name" value="LARA-LIKE N-TERMINAL DOMAIN-CONTAINING PROTEIN"/>
    <property type="match status" value="1"/>
</dbReference>
<feature type="domain" description="LarA-like N-terminal" evidence="2">
    <location>
        <begin position="9"/>
        <end position="194"/>
    </location>
</feature>
<evidence type="ECO:0000256" key="1">
    <source>
        <dbReference type="SAM" id="MobiDB-lite"/>
    </source>
</evidence>
<dbReference type="PANTHER" id="PTHR33171">
    <property type="entry name" value="LAR_N DOMAIN-CONTAINING PROTEIN"/>
    <property type="match status" value="1"/>
</dbReference>
<feature type="region of interest" description="Disordered" evidence="1">
    <location>
        <begin position="189"/>
        <end position="295"/>
    </location>
</feature>
<proteinExistence type="predicted"/>
<comment type="caution">
    <text evidence="3">The sequence shown here is derived from an EMBL/GenBank/DDBJ whole genome shotgun (WGS) entry which is preliminary data.</text>
</comment>
<sequence>MAQFELAFGVTLMPLAVPDRNLIGVIEPNKVRPLQDIAEQLRQAAAAAEEFLTGHHRVLIIVNDQTRPTPNNLALSPLEPLLAGRDVRILIALGTHRSPSDDELQRILGPDLLARHHNCVGFHDCRDSKRLFFNGRTGRGTDVWFNRELMWTEAVIAVNSVEPHYFAGFTGGRKTFLPGIAGEETITRNHATSSSRASKPCASPATRCTKIWPRRPGWSSGRSSRSSASSTATTTPTRSTTATSRRRSRPARSTAARSMPAPSRSRPTSSSASSRRPTTSTSTNPNARSSSPGRL</sequence>
<dbReference type="EMBL" id="DSBX01000097">
    <property type="protein sequence ID" value="HDQ99152.1"/>
    <property type="molecule type" value="Genomic_DNA"/>
</dbReference>
<protein>
    <submittedName>
        <fullName evidence="3">DUF2088 domain-containing protein</fullName>
    </submittedName>
</protein>
<feature type="compositionally biased region" description="Low complexity" evidence="1">
    <location>
        <begin position="214"/>
        <end position="243"/>
    </location>
</feature>
<reference evidence="3" key="1">
    <citation type="journal article" date="2020" name="mSystems">
        <title>Genome- and Community-Level Interaction Insights into Carbon Utilization and Element Cycling Functions of Hydrothermarchaeota in Hydrothermal Sediment.</title>
        <authorList>
            <person name="Zhou Z."/>
            <person name="Liu Y."/>
            <person name="Xu W."/>
            <person name="Pan J."/>
            <person name="Luo Z.H."/>
            <person name="Li M."/>
        </authorList>
    </citation>
    <scope>NUCLEOTIDE SEQUENCE [LARGE SCALE GENOMIC DNA]</scope>
    <source>
        <strain evidence="3">SpSt-1182</strain>
    </source>
</reference>
<organism evidence="3">
    <name type="scientific">candidate division WOR-3 bacterium</name>
    <dbReference type="NCBI Taxonomy" id="2052148"/>
    <lineage>
        <taxon>Bacteria</taxon>
        <taxon>Bacteria division WOR-3</taxon>
    </lineage>
</organism>
<dbReference type="GO" id="GO:0050043">
    <property type="term" value="F:lactate racemase activity"/>
    <property type="evidence" value="ECO:0007669"/>
    <property type="project" value="InterPro"/>
</dbReference>
<dbReference type="InterPro" id="IPR043166">
    <property type="entry name" value="LarA-like_C"/>
</dbReference>
<dbReference type="InterPro" id="IPR048068">
    <property type="entry name" value="LarA-like"/>
</dbReference>
<accession>A0A7V0T4Q7</accession>
<dbReference type="Gene3D" id="3.40.50.11440">
    <property type="match status" value="1"/>
</dbReference>
<dbReference type="InterPro" id="IPR018657">
    <property type="entry name" value="LarA-like_N"/>
</dbReference>